<dbReference type="GeneID" id="80019621"/>
<feature type="region of interest" description="Disordered" evidence="1">
    <location>
        <begin position="85"/>
        <end position="106"/>
    </location>
</feature>
<keyword evidence="3" id="KW-1185">Reference proteome</keyword>
<evidence type="ECO:0000313" key="2">
    <source>
        <dbReference type="EMBL" id="UVF60414.1"/>
    </source>
</evidence>
<reference evidence="2" key="1">
    <citation type="submission" date="2022-06" db="EMBL/GenBank/DDBJ databases">
        <authorList>
            <person name="Butura J."/>
            <person name="LaBianca K."/>
            <person name="McKnight A."/>
            <person name="Pan K."/>
            <person name="Whelan S."/>
            <person name="Laramee A."/>
            <person name="Rocheleau J.M."/>
            <person name="Chien P."/>
            <person name="Garlena R.A."/>
            <person name="Russell D.A."/>
            <person name="Jacobs-Sera D."/>
            <person name="Hatfull G.F."/>
        </authorList>
    </citation>
    <scope>NUCLEOTIDE SEQUENCE</scope>
</reference>
<feature type="compositionally biased region" description="Acidic residues" evidence="1">
    <location>
        <begin position="93"/>
        <end position="106"/>
    </location>
</feature>
<dbReference type="Proteomes" id="UP001059969">
    <property type="component" value="Segment"/>
</dbReference>
<feature type="region of interest" description="Disordered" evidence="1">
    <location>
        <begin position="58"/>
        <end position="77"/>
    </location>
</feature>
<accession>A0A976YDI6</accession>
<proteinExistence type="predicted"/>
<dbReference type="EMBL" id="ON724010">
    <property type="protein sequence ID" value="UVF60414.1"/>
    <property type="molecule type" value="Genomic_DNA"/>
</dbReference>
<dbReference type="KEGG" id="vg:80019621"/>
<dbReference type="RefSeq" id="YP_010755014.1">
    <property type="nucleotide sequence ID" value="NC_073467.1"/>
</dbReference>
<name>A0A976YDI6_9CAUD</name>
<organism evidence="2 3">
    <name type="scientific">Microbacterium phage PineapplePizza</name>
    <dbReference type="NCBI Taxonomy" id="2927268"/>
    <lineage>
        <taxon>Viruses</taxon>
        <taxon>Duplodnaviria</taxon>
        <taxon>Heunggongvirae</taxon>
        <taxon>Uroviricota</taxon>
        <taxon>Caudoviricetes</taxon>
        <taxon>Amherstvirus</taxon>
        <taxon>Amherstvirus pineapplepizza</taxon>
    </lineage>
</organism>
<evidence type="ECO:0000313" key="3">
    <source>
        <dbReference type="Proteomes" id="UP001059969"/>
    </source>
</evidence>
<protein>
    <submittedName>
        <fullName evidence="2">Uncharacterized protein</fullName>
    </submittedName>
</protein>
<gene>
    <name evidence="2" type="primary">6</name>
    <name evidence="2" type="ORF">SEA_PINEAPPLEPIZZA_6</name>
</gene>
<sequence length="106" mass="11809">MNVQLRAHVKPAPVRRPNEYDEVIEALTKFEDGSQEAVITQPAGDIQKHTRRFRNAAKHAGYRSREVSREADEDGNVSVALTISKRKTISDVTGEDDDDTADDTAE</sequence>
<evidence type="ECO:0000256" key="1">
    <source>
        <dbReference type="SAM" id="MobiDB-lite"/>
    </source>
</evidence>